<dbReference type="Proteomes" id="UP000249082">
    <property type="component" value="Unassembled WGS sequence"/>
</dbReference>
<gene>
    <name evidence="2" type="ORF">DI555_01810</name>
</gene>
<organism evidence="2 3">
    <name type="scientific">Novosphingobium pentaromativorans</name>
    <dbReference type="NCBI Taxonomy" id="205844"/>
    <lineage>
        <taxon>Bacteria</taxon>
        <taxon>Pseudomonadati</taxon>
        <taxon>Pseudomonadota</taxon>
        <taxon>Alphaproteobacteria</taxon>
        <taxon>Sphingomonadales</taxon>
        <taxon>Sphingomonadaceae</taxon>
        <taxon>Novosphingobium</taxon>
    </lineage>
</organism>
<dbReference type="AlphaFoldDB" id="A0A2W5P4A2"/>
<evidence type="ECO:0000313" key="3">
    <source>
        <dbReference type="Proteomes" id="UP000249082"/>
    </source>
</evidence>
<comment type="caution">
    <text evidence="2">The sequence shown here is derived from an EMBL/GenBank/DDBJ whole genome shotgun (WGS) entry which is preliminary data.</text>
</comment>
<accession>A0A2W5P4A2</accession>
<keyword evidence="1" id="KW-0732">Signal</keyword>
<feature type="signal peptide" evidence="1">
    <location>
        <begin position="1"/>
        <end position="20"/>
    </location>
</feature>
<protein>
    <submittedName>
        <fullName evidence="2">Uncharacterized protein</fullName>
    </submittedName>
</protein>
<proteinExistence type="predicted"/>
<evidence type="ECO:0000313" key="2">
    <source>
        <dbReference type="EMBL" id="PZQ57675.1"/>
    </source>
</evidence>
<name>A0A2W5P4A2_9SPHN</name>
<feature type="chain" id="PRO_5016132568" evidence="1">
    <location>
        <begin position="21"/>
        <end position="232"/>
    </location>
</feature>
<reference evidence="2 3" key="1">
    <citation type="submission" date="2017-08" db="EMBL/GenBank/DDBJ databases">
        <title>Infants hospitalized years apart are colonized by the same room-sourced microbial strains.</title>
        <authorList>
            <person name="Brooks B."/>
            <person name="Olm M.R."/>
            <person name="Firek B.A."/>
            <person name="Baker R."/>
            <person name="Thomas B.C."/>
            <person name="Morowitz M.J."/>
            <person name="Banfield J.F."/>
        </authorList>
    </citation>
    <scope>NUCLEOTIDE SEQUENCE [LARGE SCALE GENOMIC DNA]</scope>
    <source>
        <strain evidence="2">S2_005_002_R2_33</strain>
    </source>
</reference>
<sequence>MRIGLFMAGCLILQAPMAGAQERDAKNLPNAGGAIDPAFVGHYYLSGVMETGSELLLRADGSFEWYISYGALDQFAQGTWRREGEEIVLVAPQPPKNRPLFAYLDTEPWPAEAAQKTGLAVRVIDPKSGGDARGVRVALRFADGAELEVVTSGDGMEPLPDIPSSALVEATLSAPYVPGQEVKVALPPVRSGVVRFSIDVDQVNAPPFERMALRIDGKSLLPVELGRGRYTR</sequence>
<dbReference type="EMBL" id="QFPX01000001">
    <property type="protein sequence ID" value="PZQ57675.1"/>
    <property type="molecule type" value="Genomic_DNA"/>
</dbReference>
<evidence type="ECO:0000256" key="1">
    <source>
        <dbReference type="SAM" id="SignalP"/>
    </source>
</evidence>